<dbReference type="RefSeq" id="WP_184785798.1">
    <property type="nucleotide sequence ID" value="NZ_BONT01000020.1"/>
</dbReference>
<keyword evidence="2" id="KW-1185">Reference proteome</keyword>
<name>A0A841FCY3_9ACTN</name>
<organism evidence="1 2">
    <name type="scientific">Phytomonospora endophytica</name>
    <dbReference type="NCBI Taxonomy" id="714109"/>
    <lineage>
        <taxon>Bacteria</taxon>
        <taxon>Bacillati</taxon>
        <taxon>Actinomycetota</taxon>
        <taxon>Actinomycetes</taxon>
        <taxon>Micromonosporales</taxon>
        <taxon>Micromonosporaceae</taxon>
        <taxon>Phytomonospora</taxon>
    </lineage>
</organism>
<protein>
    <submittedName>
        <fullName evidence="1">Uncharacterized protein</fullName>
    </submittedName>
</protein>
<evidence type="ECO:0000313" key="1">
    <source>
        <dbReference type="EMBL" id="MBB6032863.1"/>
    </source>
</evidence>
<dbReference type="AlphaFoldDB" id="A0A841FCY3"/>
<evidence type="ECO:0000313" key="2">
    <source>
        <dbReference type="Proteomes" id="UP000548476"/>
    </source>
</evidence>
<comment type="caution">
    <text evidence="1">The sequence shown here is derived from an EMBL/GenBank/DDBJ whole genome shotgun (WGS) entry which is preliminary data.</text>
</comment>
<sequence length="212" mass="22358">MSGGRGVLLWLARERPPSASPAMRGLSKTIAWLVPVCVLALVVARRLVAPDEPEEPYRQAYPDLCALAPASLVAEAVEGGARSLRILDRDTSECAWSAPREDGEVRLSLYASRPDPVYDDGSMLDEAVELYAHKVDSAATTTEADAEPVPGLGDEAVWFSSSGADPAVGVLVVRWGVRVLSVELSTTDDPVASVRAKVDAIAAAVLPGLPAE</sequence>
<proteinExistence type="predicted"/>
<reference evidence="1 2" key="1">
    <citation type="submission" date="2020-08" db="EMBL/GenBank/DDBJ databases">
        <title>Genomic Encyclopedia of Type Strains, Phase IV (KMG-IV): sequencing the most valuable type-strain genomes for metagenomic binning, comparative biology and taxonomic classification.</title>
        <authorList>
            <person name="Goeker M."/>
        </authorList>
    </citation>
    <scope>NUCLEOTIDE SEQUENCE [LARGE SCALE GENOMIC DNA]</scope>
    <source>
        <strain evidence="1 2">YIM 65646</strain>
    </source>
</reference>
<dbReference type="EMBL" id="JACHGT010000002">
    <property type="protein sequence ID" value="MBB6032863.1"/>
    <property type="molecule type" value="Genomic_DNA"/>
</dbReference>
<accession>A0A841FCY3</accession>
<gene>
    <name evidence="1" type="ORF">HNR73_000710</name>
</gene>
<dbReference type="Proteomes" id="UP000548476">
    <property type="component" value="Unassembled WGS sequence"/>
</dbReference>